<accession>A0A927MT17</accession>
<evidence type="ECO:0000259" key="3">
    <source>
        <dbReference type="Pfam" id="PF02371"/>
    </source>
</evidence>
<organism evidence="4 5">
    <name type="scientific">Actinopolymorpha pittospori</name>
    <dbReference type="NCBI Taxonomy" id="648752"/>
    <lineage>
        <taxon>Bacteria</taxon>
        <taxon>Bacillati</taxon>
        <taxon>Actinomycetota</taxon>
        <taxon>Actinomycetes</taxon>
        <taxon>Propionibacteriales</taxon>
        <taxon>Actinopolymorphaceae</taxon>
        <taxon>Actinopolymorpha</taxon>
    </lineage>
</organism>
<evidence type="ECO:0000313" key="4">
    <source>
        <dbReference type="EMBL" id="MBE1605797.1"/>
    </source>
</evidence>
<dbReference type="Pfam" id="PF01548">
    <property type="entry name" value="DEDD_Tnp_IS110"/>
    <property type="match status" value="1"/>
</dbReference>
<dbReference type="NCBIfam" id="NF033542">
    <property type="entry name" value="transpos_IS110"/>
    <property type="match status" value="1"/>
</dbReference>
<feature type="domain" description="Transposase IS116/IS110/IS902 C-terminal" evidence="3">
    <location>
        <begin position="237"/>
        <end position="321"/>
    </location>
</feature>
<dbReference type="PANTHER" id="PTHR33055:SF16">
    <property type="entry name" value="TRANSPOSASE FOR INSERTION SEQUENCE ELEMENT IS1547"/>
    <property type="match status" value="1"/>
</dbReference>
<gene>
    <name evidence="4" type="ORF">HEB94_002645</name>
</gene>
<dbReference type="InterPro" id="IPR047650">
    <property type="entry name" value="Transpos_IS110"/>
</dbReference>
<sequence>MSQPVRRDQDETNLDDVVVGVDTHKNTHTAAVVTLLGALLATATFPATTAGYRELVAWTRGFGTLRRAGIEGTGSYGAALARYLRCKGVEVIEVNQPDKATRRRRGKTDVIDAESAARALLSGRATAAAKTGDGPVEMLRMFKLAKASALKARTQTINQLKAVLVAADPALREAMSGLSNTALVRHCAALEASTPDDVVSAAAYTLRILARRILALTTEISDLEQRITEAVKTRAPRLLDRPGIGPDNAATLLITVGDNPERLRSEGSFASLCGVSPVEASSGQTTRHRLNRGGDRNANAALYRIALSRLRWDPATRDYMQRRISEGKTRREVLRCLKRYIAREVHQIITKSTPDTTASPAAGRLIDALGRQAYAAMICSPGSRAYYDQQRARGLGHHAAVRQLANRLVGILHGCLRTGTTYDEATAWSHRTEQVAA</sequence>
<dbReference type="InterPro" id="IPR002525">
    <property type="entry name" value="Transp_IS110-like_N"/>
</dbReference>
<keyword evidence="5" id="KW-1185">Reference proteome</keyword>
<feature type="domain" description="Transposase IS110-like N-terminal" evidence="2">
    <location>
        <begin position="19"/>
        <end position="166"/>
    </location>
</feature>
<dbReference type="GO" id="GO:0006313">
    <property type="term" value="P:DNA transposition"/>
    <property type="evidence" value="ECO:0007669"/>
    <property type="project" value="InterPro"/>
</dbReference>
<protein>
    <submittedName>
        <fullName evidence="4">Transposase</fullName>
    </submittedName>
</protein>
<dbReference type="Proteomes" id="UP000638648">
    <property type="component" value="Unassembled WGS sequence"/>
</dbReference>
<dbReference type="EMBL" id="JADBEM010000001">
    <property type="protein sequence ID" value="MBE1605797.1"/>
    <property type="molecule type" value="Genomic_DNA"/>
</dbReference>
<reference evidence="4" key="1">
    <citation type="submission" date="2020-10" db="EMBL/GenBank/DDBJ databases">
        <title>Sequencing the genomes of 1000 actinobacteria strains.</title>
        <authorList>
            <person name="Klenk H.-P."/>
        </authorList>
    </citation>
    <scope>NUCLEOTIDE SEQUENCE</scope>
    <source>
        <strain evidence="4">DSM 45354</strain>
    </source>
</reference>
<keyword evidence="1" id="KW-0175">Coiled coil</keyword>
<feature type="coiled-coil region" evidence="1">
    <location>
        <begin position="206"/>
        <end position="233"/>
    </location>
</feature>
<dbReference type="GO" id="GO:0004803">
    <property type="term" value="F:transposase activity"/>
    <property type="evidence" value="ECO:0007669"/>
    <property type="project" value="InterPro"/>
</dbReference>
<dbReference type="GO" id="GO:0003677">
    <property type="term" value="F:DNA binding"/>
    <property type="evidence" value="ECO:0007669"/>
    <property type="project" value="InterPro"/>
</dbReference>
<dbReference type="InterPro" id="IPR003346">
    <property type="entry name" value="Transposase_20"/>
</dbReference>
<proteinExistence type="predicted"/>
<name>A0A927MT17_9ACTN</name>
<evidence type="ECO:0000313" key="5">
    <source>
        <dbReference type="Proteomes" id="UP000638648"/>
    </source>
</evidence>
<evidence type="ECO:0000259" key="2">
    <source>
        <dbReference type="Pfam" id="PF01548"/>
    </source>
</evidence>
<comment type="caution">
    <text evidence="4">The sequence shown here is derived from an EMBL/GenBank/DDBJ whole genome shotgun (WGS) entry which is preliminary data.</text>
</comment>
<dbReference type="Pfam" id="PF02371">
    <property type="entry name" value="Transposase_20"/>
    <property type="match status" value="1"/>
</dbReference>
<evidence type="ECO:0000256" key="1">
    <source>
        <dbReference type="SAM" id="Coils"/>
    </source>
</evidence>
<dbReference type="PANTHER" id="PTHR33055">
    <property type="entry name" value="TRANSPOSASE FOR INSERTION SEQUENCE ELEMENT IS1111A"/>
    <property type="match status" value="1"/>
</dbReference>
<dbReference type="AlphaFoldDB" id="A0A927MT17"/>